<proteinExistence type="predicted"/>
<sequence>MENVEAKKEEKKKTNKPKMTRLRQQKLQSWEPTLTAKTVIPTVGIIAIIFVPIGIALLLASNSVKELSFEYQNCTDVCQITFLLNETYDGDVYFYYGLSNYFQNHRRYLKSRNDKQLRGDLTAVSECDPYDKVNTSTGVKPIAPCGAIANSMFNDTFKLFDEILQVPWSYKEILWDVDKEKKFKNPVKQPGQSLCDAFASSARPLGWSREPCRLDETDEENSGFQNVDFIVWMRTAALPEFRKPYRKLNRTGKYVNGLPAGRYTVTIENRYPVTQFNGKKFFIISTASWAGGRNPFLGIAYIVVGGICALVTAVFTFIHFKFGRAAHNQENVP</sequence>
<reference evidence="2" key="1">
    <citation type="submission" date="2022-11" db="UniProtKB">
        <authorList>
            <consortium name="WormBaseParasite"/>
        </authorList>
    </citation>
    <scope>IDENTIFICATION</scope>
</reference>
<accession>A0AC34QJT0</accession>
<dbReference type="WBParaSite" id="JU765_v2.g17097.t1">
    <property type="protein sequence ID" value="JU765_v2.g17097.t1"/>
    <property type="gene ID" value="JU765_v2.g17097"/>
</dbReference>
<dbReference type="Proteomes" id="UP000887576">
    <property type="component" value="Unplaced"/>
</dbReference>
<organism evidence="1 2">
    <name type="scientific">Panagrolaimus sp. JU765</name>
    <dbReference type="NCBI Taxonomy" id="591449"/>
    <lineage>
        <taxon>Eukaryota</taxon>
        <taxon>Metazoa</taxon>
        <taxon>Ecdysozoa</taxon>
        <taxon>Nematoda</taxon>
        <taxon>Chromadorea</taxon>
        <taxon>Rhabditida</taxon>
        <taxon>Tylenchina</taxon>
        <taxon>Panagrolaimomorpha</taxon>
        <taxon>Panagrolaimoidea</taxon>
        <taxon>Panagrolaimidae</taxon>
        <taxon>Panagrolaimus</taxon>
    </lineage>
</organism>
<name>A0AC34QJT0_9BILA</name>
<evidence type="ECO:0000313" key="1">
    <source>
        <dbReference type="Proteomes" id="UP000887576"/>
    </source>
</evidence>
<evidence type="ECO:0000313" key="2">
    <source>
        <dbReference type="WBParaSite" id="JU765_v2.g17097.t1"/>
    </source>
</evidence>
<protein>
    <submittedName>
        <fullName evidence="2">Cell cycle control protein</fullName>
    </submittedName>
</protein>